<evidence type="ECO:0000313" key="1">
    <source>
        <dbReference type="EMBL" id="RDW65631.1"/>
    </source>
</evidence>
<keyword evidence="2" id="KW-1185">Reference proteome</keyword>
<protein>
    <submittedName>
        <fullName evidence="1">Uncharacterized protein</fullName>
    </submittedName>
</protein>
<dbReference type="STRING" id="1810919.A0A3D8QVB4"/>
<gene>
    <name evidence="1" type="ORF">DSM5745_09370</name>
</gene>
<dbReference type="RefSeq" id="XP_026599734.1">
    <property type="nucleotide sequence ID" value="XM_026751386.1"/>
</dbReference>
<dbReference type="Proteomes" id="UP000256690">
    <property type="component" value="Unassembled WGS sequence"/>
</dbReference>
<dbReference type="EMBL" id="PVWQ01000013">
    <property type="protein sequence ID" value="RDW65631.1"/>
    <property type="molecule type" value="Genomic_DNA"/>
</dbReference>
<reference evidence="1 2" key="1">
    <citation type="journal article" date="2018" name="IMA Fungus">
        <title>IMA Genome-F 9: Draft genome sequence of Annulohypoxylon stygium, Aspergillus mulundensis, Berkeleyomyces basicola (syn. Thielaviopsis basicola), Ceratocystis smalleyi, two Cercospora beticola strains, Coleophoma cylindrospora, Fusarium fracticaudum, Phialophora cf. hyalina, and Morchella septimelata.</title>
        <authorList>
            <person name="Wingfield B.D."/>
            <person name="Bills G.F."/>
            <person name="Dong Y."/>
            <person name="Huang W."/>
            <person name="Nel W.J."/>
            <person name="Swalarsk-Parry B.S."/>
            <person name="Vaghefi N."/>
            <person name="Wilken P.M."/>
            <person name="An Z."/>
            <person name="de Beer Z.W."/>
            <person name="De Vos L."/>
            <person name="Chen L."/>
            <person name="Duong T.A."/>
            <person name="Gao Y."/>
            <person name="Hammerbacher A."/>
            <person name="Kikkert J.R."/>
            <person name="Li Y."/>
            <person name="Li H."/>
            <person name="Li K."/>
            <person name="Li Q."/>
            <person name="Liu X."/>
            <person name="Ma X."/>
            <person name="Naidoo K."/>
            <person name="Pethybridge S.J."/>
            <person name="Sun J."/>
            <person name="Steenkamp E.T."/>
            <person name="van der Nest M.A."/>
            <person name="van Wyk S."/>
            <person name="Wingfield M.J."/>
            <person name="Xiong C."/>
            <person name="Yue Q."/>
            <person name="Zhang X."/>
        </authorList>
    </citation>
    <scope>NUCLEOTIDE SEQUENCE [LARGE SCALE GENOMIC DNA]</scope>
    <source>
        <strain evidence="1 2">DSM 5745</strain>
    </source>
</reference>
<proteinExistence type="predicted"/>
<dbReference type="GeneID" id="38119740"/>
<sequence length="460" mass="50121">MPSFPPQALTTLDHLIIPSYLSGVSTFDLRGRDKAAALSRLELAAARLVTHLPFLGGDVAPAGDRDEKLNAYELRSADNDRDPFLQVKEHPASTPLLINGQLNAEFVPGEEVIDFSQPCPVLRLQANIVGDTLHLVSRSHHMALDGMGGSVVGNTLSQLCRNPDTPPADLPTTAAEQRRMQEHLLRMASSSTPEALRWTPKPFNIAPLDMTDPRNVTLNRKYRISAGRIRRIKSACEAIIRDHAPSELRDVRFSSSLVIGALIGLCCYRARQAAGLGDWYGPTLDVAYNIRQQLGLPATYMGNAVVTVECQLDGQYLSSNADILSSPDLGISSKDLQGICNTLLSLVPKLREYSASHVAGMLGTLNALQDRSAVQCSFRGLAYSDTHKMDFFQDYGPLGEVQSFAIPGNEFAGVCWLLATRPGVEDYELQVGLEGAAMGELERDALLKWVGEIREAGSRL</sequence>
<organism evidence="1 2">
    <name type="scientific">Aspergillus mulundensis</name>
    <dbReference type="NCBI Taxonomy" id="1810919"/>
    <lineage>
        <taxon>Eukaryota</taxon>
        <taxon>Fungi</taxon>
        <taxon>Dikarya</taxon>
        <taxon>Ascomycota</taxon>
        <taxon>Pezizomycotina</taxon>
        <taxon>Eurotiomycetes</taxon>
        <taxon>Eurotiomycetidae</taxon>
        <taxon>Eurotiales</taxon>
        <taxon>Aspergillaceae</taxon>
        <taxon>Aspergillus</taxon>
        <taxon>Aspergillus subgen. Nidulantes</taxon>
    </lineage>
</organism>
<dbReference type="OrthoDB" id="1862401at2759"/>
<dbReference type="AlphaFoldDB" id="A0A3D8QVB4"/>
<comment type="caution">
    <text evidence="1">The sequence shown here is derived from an EMBL/GenBank/DDBJ whole genome shotgun (WGS) entry which is preliminary data.</text>
</comment>
<name>A0A3D8QVB4_9EURO</name>
<dbReference type="InterPro" id="IPR023213">
    <property type="entry name" value="CAT-like_dom_sf"/>
</dbReference>
<evidence type="ECO:0000313" key="2">
    <source>
        <dbReference type="Proteomes" id="UP000256690"/>
    </source>
</evidence>
<accession>A0A3D8QVB4</accession>
<dbReference type="Gene3D" id="3.30.559.10">
    <property type="entry name" value="Chloramphenicol acetyltransferase-like domain"/>
    <property type="match status" value="2"/>
</dbReference>